<dbReference type="Proteomes" id="UP000823775">
    <property type="component" value="Unassembled WGS sequence"/>
</dbReference>
<protein>
    <submittedName>
        <fullName evidence="2">Uncharacterized protein</fullName>
    </submittedName>
</protein>
<organism evidence="2 3">
    <name type="scientific">Datura stramonium</name>
    <name type="common">Jimsonweed</name>
    <name type="synonym">Common thornapple</name>
    <dbReference type="NCBI Taxonomy" id="4076"/>
    <lineage>
        <taxon>Eukaryota</taxon>
        <taxon>Viridiplantae</taxon>
        <taxon>Streptophyta</taxon>
        <taxon>Embryophyta</taxon>
        <taxon>Tracheophyta</taxon>
        <taxon>Spermatophyta</taxon>
        <taxon>Magnoliopsida</taxon>
        <taxon>eudicotyledons</taxon>
        <taxon>Gunneridae</taxon>
        <taxon>Pentapetalae</taxon>
        <taxon>asterids</taxon>
        <taxon>lamiids</taxon>
        <taxon>Solanales</taxon>
        <taxon>Solanaceae</taxon>
        <taxon>Solanoideae</taxon>
        <taxon>Datureae</taxon>
        <taxon>Datura</taxon>
    </lineage>
</organism>
<sequence length="145" mass="15627">MSRCLKPDAEEKYKSKGNNDWTNEHSDGPLKLLMDREGPRHACQRAGAGQHRAYQRVGEARPRAWPCAVAAAAPRLAWPCASVLLPRAAEKARVAPTDAQEQACVAPAKAQEKLAPRAWPCAIAVAAPCLALRQCAAASRDYVSS</sequence>
<comment type="caution">
    <text evidence="2">The sequence shown here is derived from an EMBL/GenBank/DDBJ whole genome shotgun (WGS) entry which is preliminary data.</text>
</comment>
<evidence type="ECO:0000313" key="3">
    <source>
        <dbReference type="Proteomes" id="UP000823775"/>
    </source>
</evidence>
<feature type="region of interest" description="Disordered" evidence="1">
    <location>
        <begin position="1"/>
        <end position="30"/>
    </location>
</feature>
<keyword evidence="3" id="KW-1185">Reference proteome</keyword>
<gene>
    <name evidence="2" type="ORF">HAX54_044272</name>
</gene>
<accession>A0ABS8W3N6</accession>
<evidence type="ECO:0000256" key="1">
    <source>
        <dbReference type="SAM" id="MobiDB-lite"/>
    </source>
</evidence>
<reference evidence="2 3" key="1">
    <citation type="journal article" date="2021" name="BMC Genomics">
        <title>Datura genome reveals duplications of psychoactive alkaloid biosynthetic genes and high mutation rate following tissue culture.</title>
        <authorList>
            <person name="Rajewski A."/>
            <person name="Carter-House D."/>
            <person name="Stajich J."/>
            <person name="Litt A."/>
        </authorList>
    </citation>
    <scope>NUCLEOTIDE SEQUENCE [LARGE SCALE GENOMIC DNA]</scope>
    <source>
        <strain evidence="2">AR-01</strain>
    </source>
</reference>
<evidence type="ECO:0000313" key="2">
    <source>
        <dbReference type="EMBL" id="MCE2056216.1"/>
    </source>
</evidence>
<proteinExistence type="predicted"/>
<name>A0ABS8W3N6_DATST</name>
<feature type="compositionally biased region" description="Basic and acidic residues" evidence="1">
    <location>
        <begin position="1"/>
        <end position="14"/>
    </location>
</feature>
<dbReference type="EMBL" id="JACEIK010006737">
    <property type="protein sequence ID" value="MCE2056216.1"/>
    <property type="molecule type" value="Genomic_DNA"/>
</dbReference>